<evidence type="ECO:0000256" key="6">
    <source>
        <dbReference type="ARBA" id="ARBA00023326"/>
    </source>
</evidence>
<gene>
    <name evidence="11" type="ORF">POSPLADRAFT_1038407</name>
</gene>
<organism evidence="11 12">
    <name type="scientific">Postia placenta MAD-698-R-SB12</name>
    <dbReference type="NCBI Taxonomy" id="670580"/>
    <lineage>
        <taxon>Eukaryota</taxon>
        <taxon>Fungi</taxon>
        <taxon>Dikarya</taxon>
        <taxon>Basidiomycota</taxon>
        <taxon>Agaricomycotina</taxon>
        <taxon>Agaricomycetes</taxon>
        <taxon>Polyporales</taxon>
        <taxon>Adustoporiaceae</taxon>
        <taxon>Rhodonia</taxon>
    </lineage>
</organism>
<proteinExistence type="inferred from homology"/>
<dbReference type="InterPro" id="IPR050314">
    <property type="entry name" value="Glycosyl_Hydrlase_18"/>
</dbReference>
<keyword evidence="9" id="KW-0732">Signal</keyword>
<dbReference type="GO" id="GO:0008061">
    <property type="term" value="F:chitin binding"/>
    <property type="evidence" value="ECO:0007669"/>
    <property type="project" value="InterPro"/>
</dbReference>
<dbReference type="GO" id="GO:0006032">
    <property type="term" value="P:chitin catabolic process"/>
    <property type="evidence" value="ECO:0007669"/>
    <property type="project" value="UniProtKB-KW"/>
</dbReference>
<dbReference type="PANTHER" id="PTHR11177:SF392">
    <property type="entry name" value="HAP41P"/>
    <property type="match status" value="1"/>
</dbReference>
<protein>
    <submittedName>
        <fullName evidence="11">Glycoside hydrolase family 18 protein</fullName>
    </submittedName>
</protein>
<evidence type="ECO:0000256" key="1">
    <source>
        <dbReference type="ARBA" id="ARBA00000822"/>
    </source>
</evidence>
<dbReference type="SUPFAM" id="SSF51445">
    <property type="entry name" value="(Trans)glycosidases"/>
    <property type="match status" value="1"/>
</dbReference>
<dbReference type="GeneID" id="36322333"/>
<dbReference type="RefSeq" id="XP_024342611.1">
    <property type="nucleotide sequence ID" value="XM_024477383.1"/>
</dbReference>
<dbReference type="GO" id="GO:0008843">
    <property type="term" value="F:endochitinase activity"/>
    <property type="evidence" value="ECO:0007669"/>
    <property type="project" value="UniProtKB-EC"/>
</dbReference>
<dbReference type="InterPro" id="IPR001579">
    <property type="entry name" value="Glyco_hydro_18_chit_AS"/>
</dbReference>
<dbReference type="EMBL" id="KZ110592">
    <property type="protein sequence ID" value="OSX65817.1"/>
    <property type="molecule type" value="Genomic_DNA"/>
</dbReference>
<dbReference type="SUPFAM" id="SSF54556">
    <property type="entry name" value="Chitinase insertion domain"/>
    <property type="match status" value="1"/>
</dbReference>
<feature type="domain" description="GH18" evidence="10">
    <location>
        <begin position="39"/>
        <end position="416"/>
    </location>
</feature>
<dbReference type="GO" id="GO:0005576">
    <property type="term" value="C:extracellular region"/>
    <property type="evidence" value="ECO:0007669"/>
    <property type="project" value="TreeGrafter"/>
</dbReference>
<dbReference type="AlphaFoldDB" id="A0A1X6NAZ5"/>
<evidence type="ECO:0000256" key="2">
    <source>
        <dbReference type="ARBA" id="ARBA00022801"/>
    </source>
</evidence>
<accession>A0A1X6NAZ5</accession>
<evidence type="ECO:0000256" key="4">
    <source>
        <dbReference type="ARBA" id="ARBA00023277"/>
    </source>
</evidence>
<evidence type="ECO:0000313" key="12">
    <source>
        <dbReference type="Proteomes" id="UP000194127"/>
    </source>
</evidence>
<feature type="chain" id="PRO_5010878981" evidence="9">
    <location>
        <begin position="18"/>
        <end position="419"/>
    </location>
</feature>
<evidence type="ECO:0000256" key="3">
    <source>
        <dbReference type="ARBA" id="ARBA00023024"/>
    </source>
</evidence>
<dbReference type="InterPro" id="IPR017853">
    <property type="entry name" value="GH"/>
</dbReference>
<evidence type="ECO:0000256" key="8">
    <source>
        <dbReference type="RuleBase" id="RU004453"/>
    </source>
</evidence>
<dbReference type="Gene3D" id="3.10.50.10">
    <property type="match status" value="1"/>
</dbReference>
<dbReference type="PROSITE" id="PS51910">
    <property type="entry name" value="GH18_2"/>
    <property type="match status" value="1"/>
</dbReference>
<dbReference type="STRING" id="670580.A0A1X6NAZ5"/>
<evidence type="ECO:0000259" key="10">
    <source>
        <dbReference type="PROSITE" id="PS51910"/>
    </source>
</evidence>
<reference evidence="11 12" key="1">
    <citation type="submission" date="2017-04" db="EMBL/GenBank/DDBJ databases">
        <title>Genome Sequence of the Model Brown-Rot Fungus Postia placenta SB12.</title>
        <authorList>
            <consortium name="DOE Joint Genome Institute"/>
            <person name="Gaskell J."/>
            <person name="Kersten P."/>
            <person name="Larrondo L.F."/>
            <person name="Canessa P."/>
            <person name="Martinez D."/>
            <person name="Hibbett D."/>
            <person name="Schmoll M."/>
            <person name="Kubicek C.P."/>
            <person name="Martinez A.T."/>
            <person name="Yadav J."/>
            <person name="Master E."/>
            <person name="Magnuson J.K."/>
            <person name="James T."/>
            <person name="Yaver D."/>
            <person name="Berka R."/>
            <person name="Labutti K."/>
            <person name="Lipzen A."/>
            <person name="Aerts A."/>
            <person name="Barry K."/>
            <person name="Henrissat B."/>
            <person name="Blanchette R."/>
            <person name="Grigoriev I."/>
            <person name="Cullen D."/>
        </authorList>
    </citation>
    <scope>NUCLEOTIDE SEQUENCE [LARGE SCALE GENOMIC DNA]</scope>
    <source>
        <strain evidence="11 12">MAD-698-R-SB12</strain>
    </source>
</reference>
<dbReference type="GO" id="GO:0000272">
    <property type="term" value="P:polysaccharide catabolic process"/>
    <property type="evidence" value="ECO:0007669"/>
    <property type="project" value="UniProtKB-KW"/>
</dbReference>
<sequence>MLSFLSLGLLAVPAVHASGSTFFARDDSANATNATIVDMVSSSWYAGWHADNFTLQNVSWDKYTHLIYSFAATTPLVSNITLNGSDADLLPQFVSMAKQNNVSAMVSVGGWAGSQYFSTNVASEENRTAFVKTITDFVQIYELDGIDFDWEYPGNQGIGCNVVSANDTNNFLSFLQALRADPVGSNLTLTASAPLKPYEGITNGSAFADVFDWINVMAYDVWGSWSPSVGPNAPLNDTCALLADQQGSAVSAVAAWTEAGVPAHQIALGVASYGRSFLVESALAYLEDNTVLAAFPPFNSTPLGDAWDNATNTDVCGNISGPSGVFDFWGMIDEGFLFANGTPAAAIDYRYDECSQTPYVYNKSTGVMISYDNAESFIAKGSYIANNNLRGFAMWEAGGDYDDILLDAIRQGAGFEDDC</sequence>
<keyword evidence="12" id="KW-1185">Reference proteome</keyword>
<dbReference type="Pfam" id="PF00704">
    <property type="entry name" value="Glyco_hydro_18"/>
    <property type="match status" value="1"/>
</dbReference>
<dbReference type="OrthoDB" id="73875at2759"/>
<keyword evidence="5 7" id="KW-0326">Glycosidase</keyword>
<evidence type="ECO:0000256" key="7">
    <source>
        <dbReference type="RuleBase" id="RU000489"/>
    </source>
</evidence>
<evidence type="ECO:0000313" key="11">
    <source>
        <dbReference type="EMBL" id="OSX65817.1"/>
    </source>
</evidence>
<dbReference type="InterPro" id="IPR011583">
    <property type="entry name" value="Chitinase_II/V-like_cat"/>
</dbReference>
<dbReference type="PANTHER" id="PTHR11177">
    <property type="entry name" value="CHITINASE"/>
    <property type="match status" value="1"/>
</dbReference>
<keyword evidence="6" id="KW-0624">Polysaccharide degradation</keyword>
<keyword evidence="2 7" id="KW-0378">Hydrolase</keyword>
<keyword evidence="4" id="KW-0119">Carbohydrate metabolism</keyword>
<name>A0A1X6NAZ5_9APHY</name>
<dbReference type="Proteomes" id="UP000194127">
    <property type="component" value="Unassembled WGS sequence"/>
</dbReference>
<comment type="catalytic activity">
    <reaction evidence="1">
        <text>Random endo-hydrolysis of N-acetyl-beta-D-glucosaminide (1-&gt;4)-beta-linkages in chitin and chitodextrins.</text>
        <dbReference type="EC" id="3.2.1.14"/>
    </reaction>
</comment>
<dbReference type="InterPro" id="IPR001223">
    <property type="entry name" value="Glyco_hydro18_cat"/>
</dbReference>
<feature type="signal peptide" evidence="9">
    <location>
        <begin position="1"/>
        <end position="17"/>
    </location>
</feature>
<comment type="similarity">
    <text evidence="8">Belongs to the glycosyl hydrolase 18 family.</text>
</comment>
<keyword evidence="3" id="KW-0146">Chitin degradation</keyword>
<evidence type="ECO:0000256" key="5">
    <source>
        <dbReference type="ARBA" id="ARBA00023295"/>
    </source>
</evidence>
<dbReference type="Gene3D" id="3.20.20.80">
    <property type="entry name" value="Glycosidases"/>
    <property type="match status" value="1"/>
</dbReference>
<dbReference type="PROSITE" id="PS01095">
    <property type="entry name" value="GH18_1"/>
    <property type="match status" value="1"/>
</dbReference>
<dbReference type="InterPro" id="IPR029070">
    <property type="entry name" value="Chitinase_insertion_sf"/>
</dbReference>
<dbReference type="SMART" id="SM00636">
    <property type="entry name" value="Glyco_18"/>
    <property type="match status" value="1"/>
</dbReference>
<evidence type="ECO:0000256" key="9">
    <source>
        <dbReference type="SAM" id="SignalP"/>
    </source>
</evidence>